<feature type="signal peptide" evidence="1">
    <location>
        <begin position="1"/>
        <end position="27"/>
    </location>
</feature>
<gene>
    <name evidence="3" type="ORF">ABID37_002527</name>
</gene>
<evidence type="ECO:0000313" key="3">
    <source>
        <dbReference type="EMBL" id="MET3792310.1"/>
    </source>
</evidence>
<name>A0ABV2MZT6_9HYPH</name>
<sequence>MRNILPSAAFAGLAVLVLAAGAASAQAVRTDDSRNASRTGWMSISEIVAKVEGQGHKVHEIEIDDGVYEVKAIDANGMRVEADLDPTTGEPLRGWKQDD</sequence>
<keyword evidence="4" id="KW-1185">Reference proteome</keyword>
<dbReference type="Pfam" id="PF13670">
    <property type="entry name" value="PepSY_2"/>
    <property type="match status" value="1"/>
</dbReference>
<dbReference type="Proteomes" id="UP001549076">
    <property type="component" value="Unassembled WGS sequence"/>
</dbReference>
<reference evidence="3 4" key="1">
    <citation type="submission" date="2024-06" db="EMBL/GenBank/DDBJ databases">
        <title>Genomic Encyclopedia of Type Strains, Phase IV (KMG-IV): sequencing the most valuable type-strain genomes for metagenomic binning, comparative biology and taxonomic classification.</title>
        <authorList>
            <person name="Goeker M."/>
        </authorList>
    </citation>
    <scope>NUCLEOTIDE SEQUENCE [LARGE SCALE GENOMIC DNA]</scope>
    <source>
        <strain evidence="3 4">DSM 27865</strain>
    </source>
</reference>
<evidence type="ECO:0000259" key="2">
    <source>
        <dbReference type="Pfam" id="PF13670"/>
    </source>
</evidence>
<dbReference type="RefSeq" id="WP_354195204.1">
    <property type="nucleotide sequence ID" value="NZ_JBEPML010000008.1"/>
</dbReference>
<proteinExistence type="predicted"/>
<evidence type="ECO:0000256" key="1">
    <source>
        <dbReference type="SAM" id="SignalP"/>
    </source>
</evidence>
<comment type="caution">
    <text evidence="3">The sequence shown here is derived from an EMBL/GenBank/DDBJ whole genome shotgun (WGS) entry which is preliminary data.</text>
</comment>
<keyword evidence="1" id="KW-0732">Signal</keyword>
<organism evidence="3 4">
    <name type="scientific">Aquamicrobium terrae</name>
    <dbReference type="NCBI Taxonomy" id="1324945"/>
    <lineage>
        <taxon>Bacteria</taxon>
        <taxon>Pseudomonadati</taxon>
        <taxon>Pseudomonadota</taxon>
        <taxon>Alphaproteobacteria</taxon>
        <taxon>Hyphomicrobiales</taxon>
        <taxon>Phyllobacteriaceae</taxon>
        <taxon>Aquamicrobium</taxon>
    </lineage>
</organism>
<dbReference type="InterPro" id="IPR025711">
    <property type="entry name" value="PepSY"/>
</dbReference>
<accession>A0ABV2MZT6</accession>
<feature type="chain" id="PRO_5045689413" description="PepSY domain-containing protein" evidence="1">
    <location>
        <begin position="28"/>
        <end position="99"/>
    </location>
</feature>
<feature type="domain" description="PepSY" evidence="2">
    <location>
        <begin position="14"/>
        <end position="93"/>
    </location>
</feature>
<evidence type="ECO:0000313" key="4">
    <source>
        <dbReference type="Proteomes" id="UP001549076"/>
    </source>
</evidence>
<dbReference type="EMBL" id="JBEPML010000008">
    <property type="protein sequence ID" value="MET3792310.1"/>
    <property type="molecule type" value="Genomic_DNA"/>
</dbReference>
<protein>
    <recommendedName>
        <fullName evidence="2">PepSY domain-containing protein</fullName>
    </recommendedName>
</protein>